<dbReference type="AlphaFoldDB" id="A0A9Q8T7E5"/>
<evidence type="ECO:0000313" key="2">
    <source>
        <dbReference type="EMBL" id="UQC89597.1"/>
    </source>
</evidence>
<dbReference type="EMBL" id="CP019480">
    <property type="protein sequence ID" value="UQC89597.1"/>
    <property type="molecule type" value="Genomic_DNA"/>
</dbReference>
<dbReference type="Proteomes" id="UP000830671">
    <property type="component" value="Chromosome 8"/>
</dbReference>
<evidence type="ECO:0000313" key="3">
    <source>
        <dbReference type="Proteomes" id="UP000830671"/>
    </source>
</evidence>
<reference evidence="2" key="1">
    <citation type="journal article" date="2021" name="Mol. Plant Microbe Interact.">
        <title>Complete Genome Sequence of the Plant-Pathogenic Fungus Colletotrichum lupini.</title>
        <authorList>
            <person name="Baroncelli R."/>
            <person name="Pensec F."/>
            <person name="Da Lio D."/>
            <person name="Boufleur T."/>
            <person name="Vicente I."/>
            <person name="Sarrocco S."/>
            <person name="Picot A."/>
            <person name="Baraldi E."/>
            <person name="Sukno S."/>
            <person name="Thon M."/>
            <person name="Le Floch G."/>
        </authorList>
    </citation>
    <scope>NUCLEOTIDE SEQUENCE</scope>
    <source>
        <strain evidence="2">IMI 504893</strain>
    </source>
</reference>
<dbReference type="RefSeq" id="XP_049151198.1">
    <property type="nucleotide sequence ID" value="XM_049294052.1"/>
</dbReference>
<gene>
    <name evidence="2" type="ORF">CLUP02_15128</name>
</gene>
<sequence length="758" mass="83473">MYILPGWVPLPHQRYPHLSQTWNETLISASLFLCSLLFPKAHGLNDPRSSHTTCLPSASRSMIPYIRGKMRCVSTDVFPNLRQPLPAPASATLAYLHVLLSACLSLQKKTSQGFRTGRYFGTPRRRISDRQPRLRRERSRVMQQSEKTKRHDKGGRVAERRKKEVVEAERREHLGPQGGLLGCQSGKSNVVSLGQPYIIPRASRPPPISPLDVCFLFPLIDFLFASSILPPPPQTRYATHISPADHWAKPKSMGIHTAVVGAISSCPSLESLDRFLSARTPQEHRQDSLPGLRHADLDCPSIKPSGPIWSTTYLQSSESNATADTNAPVAAAACSSLQHRLPAVPAVPASPRTTYSMTSMQALVHAARSFQSIGTGRTGHHIVARFCPLRIRIRYATKLGAPLVLAPPLRLGSRLAFTRSDHRGKCGLTIRPASGLLLAINPAFGFLGSNPCYPPPLNPGSQEYPYPATQTTGPAPPARDDTAGGEETSRALVGRSFTLSSPPRARGFPPDRTASCCPAINSRARRETAGCYWAKGRFGLPTTQAAPKTPENCLVASLTVSPTIRTPYTIHRTIPEVVEKLQRIHRSLRSISMETKWWPPGSLPGKTEDDSETDDQESRFYDQPFKQGLILTWLQLASPVPDVDRLGQGRTGSTSPAIRLLPFDGSPSAAWRRARRLSTTPEIRSSGSREHCCFSLQTSECSANSKDVLWRTGPRKICCLRSIVFTYKWDMMLSVEITILTGLSHLIGPRVQDTIVQY</sequence>
<feature type="region of interest" description="Disordered" evidence="1">
    <location>
        <begin position="458"/>
        <end position="492"/>
    </location>
</feature>
<dbReference type="GeneID" id="73349062"/>
<proteinExistence type="predicted"/>
<accession>A0A9Q8T7E5</accession>
<keyword evidence="3" id="KW-1185">Reference proteome</keyword>
<protein>
    <submittedName>
        <fullName evidence="2">Uncharacterized protein</fullName>
    </submittedName>
</protein>
<evidence type="ECO:0000256" key="1">
    <source>
        <dbReference type="SAM" id="MobiDB-lite"/>
    </source>
</evidence>
<organism evidence="2 3">
    <name type="scientific">Colletotrichum lupini</name>
    <dbReference type="NCBI Taxonomy" id="145971"/>
    <lineage>
        <taxon>Eukaryota</taxon>
        <taxon>Fungi</taxon>
        <taxon>Dikarya</taxon>
        <taxon>Ascomycota</taxon>
        <taxon>Pezizomycotina</taxon>
        <taxon>Sordariomycetes</taxon>
        <taxon>Hypocreomycetidae</taxon>
        <taxon>Glomerellales</taxon>
        <taxon>Glomerellaceae</taxon>
        <taxon>Colletotrichum</taxon>
        <taxon>Colletotrichum acutatum species complex</taxon>
    </lineage>
</organism>
<feature type="region of interest" description="Disordered" evidence="1">
    <location>
        <begin position="115"/>
        <end position="171"/>
    </location>
</feature>
<name>A0A9Q8T7E5_9PEZI</name>
<dbReference type="KEGG" id="clup:CLUP02_15128"/>
<feature type="compositionally biased region" description="Basic and acidic residues" evidence="1">
    <location>
        <begin position="146"/>
        <end position="171"/>
    </location>
</feature>
<feature type="region of interest" description="Disordered" evidence="1">
    <location>
        <begin position="598"/>
        <end position="617"/>
    </location>
</feature>